<dbReference type="CDD" id="cd04606">
    <property type="entry name" value="CBS_pair_Mg_transporter"/>
    <property type="match status" value="1"/>
</dbReference>
<evidence type="ECO:0000313" key="12">
    <source>
        <dbReference type="Proteomes" id="UP000680714"/>
    </source>
</evidence>
<dbReference type="Gene3D" id="3.10.580.10">
    <property type="entry name" value="CBS-domain"/>
    <property type="match status" value="1"/>
</dbReference>
<keyword evidence="7 9" id="KW-0472">Membrane</keyword>
<keyword evidence="8" id="KW-0129">CBS domain</keyword>
<dbReference type="SMART" id="SM00924">
    <property type="entry name" value="MgtE_N"/>
    <property type="match status" value="1"/>
</dbReference>
<comment type="subcellular location">
    <subcellularLocation>
        <location evidence="9">Cell membrane</location>
        <topology evidence="9">Multi-pass membrane protein</topology>
    </subcellularLocation>
    <subcellularLocation>
        <location evidence="1">Membrane</location>
        <topology evidence="1">Multi-pass membrane protein</topology>
    </subcellularLocation>
</comment>
<keyword evidence="9" id="KW-1003">Cell membrane</keyword>
<dbReference type="InterPro" id="IPR000644">
    <property type="entry name" value="CBS_dom"/>
</dbReference>
<keyword evidence="12" id="KW-1185">Reference proteome</keyword>
<feature type="transmembrane region" description="Helical" evidence="9">
    <location>
        <begin position="407"/>
        <end position="433"/>
    </location>
</feature>
<dbReference type="NCBIfam" id="TIGR00400">
    <property type="entry name" value="mgtE"/>
    <property type="match status" value="1"/>
</dbReference>
<dbReference type="InterPro" id="IPR036739">
    <property type="entry name" value="SLC41_membr_dom_sf"/>
</dbReference>
<dbReference type="InterPro" id="IPR006667">
    <property type="entry name" value="SLC41_membr_dom"/>
</dbReference>
<feature type="transmembrane region" description="Helical" evidence="9">
    <location>
        <begin position="306"/>
        <end position="327"/>
    </location>
</feature>
<keyword evidence="6 9" id="KW-1133">Transmembrane helix</keyword>
<dbReference type="PANTHER" id="PTHR43773">
    <property type="entry name" value="MAGNESIUM TRANSPORTER MGTE"/>
    <property type="match status" value="1"/>
</dbReference>
<feature type="transmembrane region" description="Helical" evidence="9">
    <location>
        <begin position="445"/>
        <end position="468"/>
    </location>
</feature>
<dbReference type="InterPro" id="IPR046342">
    <property type="entry name" value="CBS_dom_sf"/>
</dbReference>
<comment type="similarity">
    <text evidence="2 9">Belongs to the SLC41A transporter family.</text>
</comment>
<sequence>MRGDSLDNQDRAHEPARLQIEDDLYGLDPDFVRAVEDALEQGDAATATALTAPLHYSDAADLLDRLSAEDRVRLVEVLRADFEPEILTELDESVRDQVIEALGFADLATAISELDSDDAVWLVSQLDEDERNRVLDALSSEDRAIVAQGLSYPEYSAGRMMQRELVAVPAYWTVGETIDYLRASTTIPEEFYDLYVVDPRHRPIGKIGLAKLVRSKRPQRLREIMDDESITVPVAADREEVAFLFRQHDLVSAPVADGAGRLVGVITIDDVVDVIDEEAADDMLRLAGVPDTDLYRAVKDTVRARIPWLLLNMCTAILASSVIGLFEATLEKIVALAVLMPIVAGLGGNAGTQTLAVAVRGLATKELDSDNALRVIGKEVLVGCINGMVLGCIIGPIAWAWFDMPLIGAVIGAAVVFNLLVAGLMGSLIPLTLEKFNVDPAIASSIFLTMCTDSLGFFAFLGLATLLLL</sequence>
<dbReference type="InterPro" id="IPR038076">
    <property type="entry name" value="MgtE_N_sf"/>
</dbReference>
<evidence type="ECO:0000256" key="8">
    <source>
        <dbReference type="PROSITE-ProRule" id="PRU00703"/>
    </source>
</evidence>
<evidence type="ECO:0000256" key="2">
    <source>
        <dbReference type="ARBA" id="ARBA00009749"/>
    </source>
</evidence>
<gene>
    <name evidence="11" type="primary">mgtE</name>
    <name evidence="11" type="ORF">KEC16_15570</name>
</gene>
<dbReference type="EMBL" id="JAGTUF010000018">
    <property type="protein sequence ID" value="MBR9973142.1"/>
    <property type="molecule type" value="Genomic_DNA"/>
</dbReference>
<dbReference type="Pfam" id="PF03448">
    <property type="entry name" value="MgtE_N"/>
    <property type="match status" value="1"/>
</dbReference>
<reference evidence="11 12" key="1">
    <citation type="submission" date="2021-04" db="EMBL/GenBank/DDBJ databases">
        <title>Magnetospirillum sulfuroxidans sp. nov., a facultative chemolithoautotrophic sulfur-oxidizing alphaproteobacterium isolated from freshwater sediment and proposals for Paramagetospirillum gen. nov., and Magnetospirillaceae fam. nov.</title>
        <authorList>
            <person name="Koziaeva V."/>
            <person name="Geelhoed J.S."/>
            <person name="Sorokin D.Y."/>
            <person name="Grouzdev D.S."/>
        </authorList>
    </citation>
    <scope>NUCLEOTIDE SEQUENCE [LARGE SCALE GENOMIC DNA]</scope>
    <source>
        <strain evidence="11 12">J10</strain>
    </source>
</reference>
<dbReference type="SUPFAM" id="SSF161093">
    <property type="entry name" value="MgtE membrane domain-like"/>
    <property type="match status" value="1"/>
</dbReference>
<dbReference type="Pfam" id="PF01769">
    <property type="entry name" value="MgtE"/>
    <property type="match status" value="1"/>
</dbReference>
<proteinExistence type="inferred from homology"/>
<evidence type="ECO:0000259" key="10">
    <source>
        <dbReference type="PROSITE" id="PS51371"/>
    </source>
</evidence>
<dbReference type="InterPro" id="IPR006669">
    <property type="entry name" value="MgtE_transporter"/>
</dbReference>
<evidence type="ECO:0000256" key="4">
    <source>
        <dbReference type="ARBA" id="ARBA00022692"/>
    </source>
</evidence>
<dbReference type="Gene3D" id="1.10.357.20">
    <property type="entry name" value="SLC41 divalent cation transporters, integral membrane domain"/>
    <property type="match status" value="1"/>
</dbReference>
<keyword evidence="3 9" id="KW-0813">Transport</keyword>
<evidence type="ECO:0000256" key="5">
    <source>
        <dbReference type="ARBA" id="ARBA00022842"/>
    </source>
</evidence>
<feature type="transmembrane region" description="Helical" evidence="9">
    <location>
        <begin position="380"/>
        <end position="401"/>
    </location>
</feature>
<protein>
    <recommendedName>
        <fullName evidence="9">Magnesium transporter MgtE</fullName>
    </recommendedName>
</protein>
<dbReference type="Gene3D" id="1.25.60.10">
    <property type="entry name" value="MgtE N-terminal domain-like"/>
    <property type="match status" value="1"/>
</dbReference>
<evidence type="ECO:0000256" key="7">
    <source>
        <dbReference type="ARBA" id="ARBA00023136"/>
    </source>
</evidence>
<feature type="domain" description="CBS" evidence="10">
    <location>
        <begin position="225"/>
        <end position="283"/>
    </location>
</feature>
<comment type="function">
    <text evidence="9">Acts as a magnesium transporter.</text>
</comment>
<evidence type="ECO:0000313" key="11">
    <source>
        <dbReference type="EMBL" id="MBR9973142.1"/>
    </source>
</evidence>
<evidence type="ECO:0000256" key="3">
    <source>
        <dbReference type="ARBA" id="ARBA00022448"/>
    </source>
</evidence>
<dbReference type="PANTHER" id="PTHR43773:SF1">
    <property type="entry name" value="MAGNESIUM TRANSPORTER MGTE"/>
    <property type="match status" value="1"/>
</dbReference>
<dbReference type="PROSITE" id="PS51371">
    <property type="entry name" value="CBS"/>
    <property type="match status" value="1"/>
</dbReference>
<evidence type="ECO:0000256" key="6">
    <source>
        <dbReference type="ARBA" id="ARBA00022989"/>
    </source>
</evidence>
<accession>A0ABS5IFF1</accession>
<name>A0ABS5IFF1_9PROT</name>
<evidence type="ECO:0000256" key="1">
    <source>
        <dbReference type="ARBA" id="ARBA00004141"/>
    </source>
</evidence>
<keyword evidence="9" id="KW-0479">Metal-binding</keyword>
<feature type="transmembrane region" description="Helical" evidence="9">
    <location>
        <begin position="333"/>
        <end position="359"/>
    </location>
</feature>
<dbReference type="InterPro" id="IPR006668">
    <property type="entry name" value="Mg_transptr_MgtE_intracell_dom"/>
</dbReference>
<dbReference type="SUPFAM" id="SSF158791">
    <property type="entry name" value="MgtE N-terminal domain-like"/>
    <property type="match status" value="1"/>
</dbReference>
<keyword evidence="5 9" id="KW-0460">Magnesium</keyword>
<keyword evidence="4 9" id="KW-0812">Transmembrane</keyword>
<comment type="subunit">
    <text evidence="9">Homodimer.</text>
</comment>
<dbReference type="SUPFAM" id="SSF54631">
    <property type="entry name" value="CBS-domain pair"/>
    <property type="match status" value="1"/>
</dbReference>
<comment type="caution">
    <text evidence="11">The sequence shown here is derived from an EMBL/GenBank/DDBJ whole genome shotgun (WGS) entry which is preliminary data.</text>
</comment>
<organism evidence="11 12">
    <name type="scientific">Magnetospirillum sulfuroxidans</name>
    <dbReference type="NCBI Taxonomy" id="611300"/>
    <lineage>
        <taxon>Bacteria</taxon>
        <taxon>Pseudomonadati</taxon>
        <taxon>Pseudomonadota</taxon>
        <taxon>Alphaproteobacteria</taxon>
        <taxon>Rhodospirillales</taxon>
        <taxon>Rhodospirillaceae</taxon>
        <taxon>Magnetospirillum</taxon>
    </lineage>
</organism>
<dbReference type="Pfam" id="PF00571">
    <property type="entry name" value="CBS"/>
    <property type="match status" value="1"/>
</dbReference>
<dbReference type="Proteomes" id="UP000680714">
    <property type="component" value="Unassembled WGS sequence"/>
</dbReference>
<dbReference type="SMART" id="SM00116">
    <property type="entry name" value="CBS"/>
    <property type="match status" value="1"/>
</dbReference>
<evidence type="ECO:0000256" key="9">
    <source>
        <dbReference type="RuleBase" id="RU362011"/>
    </source>
</evidence>